<dbReference type="VEuPathDB" id="PiroplasmaDB:BBBOND_0306420"/>
<dbReference type="Proteomes" id="UP000033188">
    <property type="component" value="Chromosome 3"/>
</dbReference>
<evidence type="ECO:0000256" key="1">
    <source>
        <dbReference type="SAM" id="SignalP"/>
    </source>
</evidence>
<dbReference type="GeneID" id="24565279"/>
<accession>A0A061D882</accession>
<protein>
    <submittedName>
        <fullName evidence="2">Uncharacterized protein</fullName>
    </submittedName>
</protein>
<dbReference type="KEGG" id="bbig:BBBOND_0306420"/>
<dbReference type="AlphaFoldDB" id="A0A061D882"/>
<evidence type="ECO:0000313" key="3">
    <source>
        <dbReference type="Proteomes" id="UP000033188"/>
    </source>
</evidence>
<dbReference type="RefSeq" id="XP_012768924.1">
    <property type="nucleotide sequence ID" value="XM_012913470.1"/>
</dbReference>
<reference evidence="3" key="1">
    <citation type="journal article" date="2014" name="Nucleic Acids Res.">
        <title>The evolutionary dynamics of variant antigen genes in Babesia reveal a history of genomic innovation underlying host-parasite interaction.</title>
        <authorList>
            <person name="Jackson A.P."/>
            <person name="Otto T.D."/>
            <person name="Darby A."/>
            <person name="Ramaprasad A."/>
            <person name="Xia D."/>
            <person name="Echaide I.E."/>
            <person name="Farber M."/>
            <person name="Gahlot S."/>
            <person name="Gamble J."/>
            <person name="Gupta D."/>
            <person name="Gupta Y."/>
            <person name="Jackson L."/>
            <person name="Malandrin L."/>
            <person name="Malas T.B."/>
            <person name="Moussa E."/>
            <person name="Nair M."/>
            <person name="Reid A.J."/>
            <person name="Sanders M."/>
            <person name="Sharma J."/>
            <person name="Tracey A."/>
            <person name="Quail M.A."/>
            <person name="Weir W."/>
            <person name="Wastling J.M."/>
            <person name="Hall N."/>
            <person name="Willadsen P."/>
            <person name="Lingelbach K."/>
            <person name="Shiels B."/>
            <person name="Tait A."/>
            <person name="Berriman M."/>
            <person name="Allred D.R."/>
            <person name="Pain A."/>
        </authorList>
    </citation>
    <scope>NUCLEOTIDE SEQUENCE [LARGE SCALE GENOMIC DNA]</scope>
    <source>
        <strain evidence="3">Bond</strain>
    </source>
</reference>
<keyword evidence="1" id="KW-0732">Signal</keyword>
<evidence type="ECO:0000313" key="2">
    <source>
        <dbReference type="EMBL" id="CDR96738.1"/>
    </source>
</evidence>
<sequence>MLWIKRAIVALASLSVACNGMRIAPRLGTVGMPLCTVASKPQPNQPEPKSLNTVFLVLPEKPDLTDNAALTKVDIGDHQCAVIKVDHNVGAGASDNKEANVIQLLSNAYKIGLNELANETVYEKRKNHTNIVELAITTLRADGVLIPVEYHSLISMGRAVYQLQLLDLVLLLLRQIDDVKLNLHFVVYNYDERRGDDAARNDFNERREKEIQAALAQMFQSANDLVDISVTFTPHTKVGQYLEATSGWIGNRISLKQACPIEFESESNKKEESVTKLRKIQGHMDSSVNDVAGKLKEVDLSKDTRPLRQLLEIANEVELSVNKWLGESAVSLAEMPDKLKVQADTLVKALVAEFDSRARQVAGRTEALYKLVRRNMVESLQNKLMVMMDGMALKIQDTVLQEFQEELQSISVDENLDLSLQEAIGKYDRRYCALVEQRRFDILRGNKLYDLKAQAQRRDVIESMKDVANHVLEFAIAKGLFYAKFSILDGISYIPSNPVTRFIAKWIKLLKIPLRISLHYLSPTAFGFSNLFRDRIPLKPGMLRYFTDGRERSTFSKDPSTRALANSLVYSRE</sequence>
<organism evidence="2 3">
    <name type="scientific">Babesia bigemina</name>
    <dbReference type="NCBI Taxonomy" id="5866"/>
    <lineage>
        <taxon>Eukaryota</taxon>
        <taxon>Sar</taxon>
        <taxon>Alveolata</taxon>
        <taxon>Apicomplexa</taxon>
        <taxon>Aconoidasida</taxon>
        <taxon>Piroplasmida</taxon>
        <taxon>Babesiidae</taxon>
        <taxon>Babesia</taxon>
    </lineage>
</organism>
<keyword evidence="3" id="KW-1185">Reference proteome</keyword>
<dbReference type="EMBL" id="LK391709">
    <property type="protein sequence ID" value="CDR96738.1"/>
    <property type="molecule type" value="Genomic_DNA"/>
</dbReference>
<gene>
    <name evidence="2" type="ORF">BBBOND_0306420</name>
</gene>
<dbReference type="PROSITE" id="PS51257">
    <property type="entry name" value="PROKAR_LIPOPROTEIN"/>
    <property type="match status" value="1"/>
</dbReference>
<dbReference type="OrthoDB" id="366006at2759"/>
<proteinExistence type="predicted"/>
<dbReference type="OMA" id="IDFTELM"/>
<feature type="signal peptide" evidence="1">
    <location>
        <begin position="1"/>
        <end position="20"/>
    </location>
</feature>
<feature type="chain" id="PRO_5001596078" evidence="1">
    <location>
        <begin position="21"/>
        <end position="573"/>
    </location>
</feature>
<name>A0A061D882_BABBI</name>